<dbReference type="Gene3D" id="3.40.30.10">
    <property type="entry name" value="Glutaredoxin"/>
    <property type="match status" value="1"/>
</dbReference>
<name>A0A1W9KT99_9BURK</name>
<feature type="transmembrane region" description="Helical" evidence="1">
    <location>
        <begin position="16"/>
        <end position="37"/>
    </location>
</feature>
<evidence type="ECO:0000313" key="3">
    <source>
        <dbReference type="EMBL" id="OQW87640.1"/>
    </source>
</evidence>
<keyword evidence="1" id="KW-0812">Transmembrane</keyword>
<evidence type="ECO:0000313" key="4">
    <source>
        <dbReference type="Proteomes" id="UP000192505"/>
    </source>
</evidence>
<feature type="transmembrane region" description="Helical" evidence="1">
    <location>
        <begin position="177"/>
        <end position="196"/>
    </location>
</feature>
<protein>
    <submittedName>
        <fullName evidence="3">NrdH-redoxin</fullName>
    </submittedName>
</protein>
<dbReference type="EMBL" id="MTEI01000007">
    <property type="protein sequence ID" value="OQW87640.1"/>
    <property type="molecule type" value="Genomic_DNA"/>
</dbReference>
<dbReference type="AlphaFoldDB" id="A0A1W9KT99"/>
<reference evidence="3 4" key="1">
    <citation type="submission" date="2017-01" db="EMBL/GenBank/DDBJ databases">
        <title>Novel large sulfur bacteria in the metagenomes of groundwater-fed chemosynthetic microbial mats in the Lake Huron basin.</title>
        <authorList>
            <person name="Sharrar A.M."/>
            <person name="Flood B.E."/>
            <person name="Bailey J.V."/>
            <person name="Jones D.S."/>
            <person name="Biddanda B."/>
            <person name="Ruberg S.A."/>
            <person name="Marcus D.N."/>
            <person name="Dick G.J."/>
        </authorList>
    </citation>
    <scope>NUCLEOTIDE SEQUENCE [LARGE SCALE GENOMIC DNA]</scope>
    <source>
        <strain evidence="3">A7</strain>
    </source>
</reference>
<dbReference type="SUPFAM" id="SSF52833">
    <property type="entry name" value="Thioredoxin-like"/>
    <property type="match status" value="1"/>
</dbReference>
<sequence>MAPLGGVAVLNLLRRLLTWGLGLIGVGALFGAALAAAEPARTQASPQLITQELVVYVRDGCPHCADAKQFLAQLARERPHLQVSLRAVDQDSAARDELITLSRRAGVWPPGVPTFSLTGRVLVGFGSAADSGPALLAWIDQAATPPPDQVKSRLFGTLTASQLGLPLFTLALGLLDGFNPCAMWVLLFLLSLLVRLQDRRRMALVAGTFVLVSGAVYYAFMAAWLNIFLAVGLSTPVRWGLAGVALLVGAVNVKDFWAWGRGFSFSIPESAKPGIFAQVRAVLGAQALPGSLLAVAVLAVVVNFVELLCTAGLPALYTAVLTQQGVGTAAHYAYLGLYILGYLADDTLMVTLAVLALSHRKLTEDTGRWLKLLSGLVMLVLGLVLLLRPDWLL</sequence>
<feature type="transmembrane region" description="Helical" evidence="1">
    <location>
        <begin position="203"/>
        <end position="225"/>
    </location>
</feature>
<dbReference type="Pfam" id="PF00462">
    <property type="entry name" value="Glutaredoxin"/>
    <property type="match status" value="1"/>
</dbReference>
<accession>A0A1W9KT99</accession>
<keyword evidence="1" id="KW-1133">Transmembrane helix</keyword>
<dbReference type="CDD" id="cd02976">
    <property type="entry name" value="NrdH"/>
    <property type="match status" value="1"/>
</dbReference>
<dbReference type="InterPro" id="IPR013766">
    <property type="entry name" value="Thioredoxin_domain"/>
</dbReference>
<gene>
    <name evidence="3" type="ORF">BWK72_12030</name>
</gene>
<dbReference type="InterPro" id="IPR011767">
    <property type="entry name" value="GLR_AS"/>
</dbReference>
<feature type="transmembrane region" description="Helical" evidence="1">
    <location>
        <begin position="369"/>
        <end position="387"/>
    </location>
</feature>
<comment type="caution">
    <text evidence="3">The sequence shown here is derived from an EMBL/GenBank/DDBJ whole genome shotgun (WGS) entry which is preliminary data.</text>
</comment>
<feature type="transmembrane region" description="Helical" evidence="1">
    <location>
        <begin position="337"/>
        <end position="357"/>
    </location>
</feature>
<dbReference type="PROSITE" id="PS51354">
    <property type="entry name" value="GLUTAREDOXIN_2"/>
    <property type="match status" value="1"/>
</dbReference>
<dbReference type="InterPro" id="IPR036249">
    <property type="entry name" value="Thioredoxin-like_sf"/>
</dbReference>
<feature type="domain" description="Thioredoxin" evidence="2">
    <location>
        <begin position="28"/>
        <end position="144"/>
    </location>
</feature>
<evidence type="ECO:0000256" key="1">
    <source>
        <dbReference type="SAM" id="Phobius"/>
    </source>
</evidence>
<dbReference type="Proteomes" id="UP000192505">
    <property type="component" value="Unassembled WGS sequence"/>
</dbReference>
<dbReference type="InterPro" id="IPR002109">
    <property type="entry name" value="Glutaredoxin"/>
</dbReference>
<keyword evidence="1" id="KW-0472">Membrane</keyword>
<organism evidence="3 4">
    <name type="scientific">Rhodoferax ferrireducens</name>
    <dbReference type="NCBI Taxonomy" id="192843"/>
    <lineage>
        <taxon>Bacteria</taxon>
        <taxon>Pseudomonadati</taxon>
        <taxon>Pseudomonadota</taxon>
        <taxon>Betaproteobacteria</taxon>
        <taxon>Burkholderiales</taxon>
        <taxon>Comamonadaceae</taxon>
        <taxon>Rhodoferax</taxon>
    </lineage>
</organism>
<dbReference type="PROSITE" id="PS00195">
    <property type="entry name" value="GLUTAREDOXIN_1"/>
    <property type="match status" value="1"/>
</dbReference>
<feature type="transmembrane region" description="Helical" evidence="1">
    <location>
        <begin position="292"/>
        <end position="317"/>
    </location>
</feature>
<dbReference type="PROSITE" id="PS51352">
    <property type="entry name" value="THIOREDOXIN_2"/>
    <property type="match status" value="1"/>
</dbReference>
<evidence type="ECO:0000259" key="2">
    <source>
        <dbReference type="PROSITE" id="PS51352"/>
    </source>
</evidence>
<feature type="transmembrane region" description="Helical" evidence="1">
    <location>
        <begin position="237"/>
        <end position="257"/>
    </location>
</feature>
<proteinExistence type="predicted"/>